<evidence type="ECO:0000256" key="2">
    <source>
        <dbReference type="ARBA" id="ARBA00004141"/>
    </source>
</evidence>
<reference evidence="12" key="1">
    <citation type="journal article" date="2015" name="BMC Genomics">
        <title>Genomic and transcriptomic analysis of the endophytic fungus Pestalotiopsis fici reveals its lifestyle and high potential for synthesis of natural products.</title>
        <authorList>
            <person name="Wang X."/>
            <person name="Zhang X."/>
            <person name="Liu L."/>
            <person name="Xiang M."/>
            <person name="Wang W."/>
            <person name="Sun X."/>
            <person name="Che Y."/>
            <person name="Guo L."/>
            <person name="Liu G."/>
            <person name="Guo L."/>
            <person name="Wang C."/>
            <person name="Yin W.B."/>
            <person name="Stadler M."/>
            <person name="Zhang X."/>
            <person name="Liu X."/>
        </authorList>
    </citation>
    <scope>NUCLEOTIDE SEQUENCE [LARGE SCALE GENOMIC DNA]</scope>
    <source>
        <strain evidence="12">W106-1 / CGMCC3.15140</strain>
    </source>
</reference>
<dbReference type="CDD" id="cd13959">
    <property type="entry name" value="PT_UbiA_COQ2"/>
    <property type="match status" value="1"/>
</dbReference>
<accession>W3WTJ1</accession>
<dbReference type="GO" id="GO:0016114">
    <property type="term" value="P:terpenoid biosynthetic process"/>
    <property type="evidence" value="ECO:0007669"/>
    <property type="project" value="UniProtKB-UniPathway"/>
</dbReference>
<evidence type="ECO:0000256" key="4">
    <source>
        <dbReference type="ARBA" id="ARBA00005985"/>
    </source>
</evidence>
<dbReference type="InParanoid" id="W3WTJ1"/>
<keyword evidence="7 10" id="KW-1133">Transmembrane helix</keyword>
<dbReference type="GeneID" id="19276882"/>
<dbReference type="STRING" id="1229662.W3WTJ1"/>
<dbReference type="OrthoDB" id="18170at2759"/>
<sequence length="373" mass="40330">MAAGSQAVTNTEKCAAHKKTTTTALSQQYGGKHTGRWVSRLPESWIPYVQLARLSPPAGLALIYFPHLFGALLAAILKDAPPMELLRACMVLLPWSLFFSNAAHAWNDLADAPLDALVARTQQRPIPRGAVSSRGAAIFAASQAILGVAVLRLGIPGRAAESASHYILPNALATLYYPYAKRHTHLAQFVLGSCLAWGVIVGCVAMNYEPFAIEPFLTMPTTASPAWSPFPSVRVSPPVVYLVLACVCWTAIYDSIYAHQDLVDDKRLGLRSMAVLLGDRYTKPGLSVLLCGQLALLVACGASSEGIWPYYTIIATSGCAISLGCMIAFVKLKDSGSCWWWFGHGFWTAGFSITGALAAEYFGRRLSLHQLWP</sequence>
<dbReference type="FunFam" id="1.20.120.1780:FF:000001">
    <property type="entry name" value="4-hydroxybenzoate octaprenyltransferase"/>
    <property type="match status" value="1"/>
</dbReference>
<evidence type="ECO:0000256" key="1">
    <source>
        <dbReference type="ARBA" id="ARBA00001946"/>
    </source>
</evidence>
<evidence type="ECO:0000313" key="11">
    <source>
        <dbReference type="EMBL" id="ETS76482.1"/>
    </source>
</evidence>
<dbReference type="GO" id="GO:0005743">
    <property type="term" value="C:mitochondrial inner membrane"/>
    <property type="evidence" value="ECO:0007669"/>
    <property type="project" value="TreeGrafter"/>
</dbReference>
<keyword evidence="8 10" id="KW-0472">Membrane</keyword>
<feature type="transmembrane region" description="Helical" evidence="10">
    <location>
        <begin position="186"/>
        <end position="208"/>
    </location>
</feature>
<dbReference type="PROSITE" id="PS00943">
    <property type="entry name" value="UBIA"/>
    <property type="match status" value="1"/>
</dbReference>
<keyword evidence="12" id="KW-1185">Reference proteome</keyword>
<dbReference type="InterPro" id="IPR000537">
    <property type="entry name" value="UbiA_prenyltransferase"/>
</dbReference>
<dbReference type="eggNOG" id="KOG1381">
    <property type="taxonomic scope" value="Eukaryota"/>
</dbReference>
<evidence type="ECO:0000256" key="3">
    <source>
        <dbReference type="ARBA" id="ARBA00004721"/>
    </source>
</evidence>
<dbReference type="Gene3D" id="1.20.120.1780">
    <property type="entry name" value="UbiA prenyltransferase"/>
    <property type="match status" value="1"/>
</dbReference>
<dbReference type="RefSeq" id="XP_007838641.1">
    <property type="nucleotide sequence ID" value="XM_007840450.1"/>
</dbReference>
<comment type="subcellular location">
    <subcellularLocation>
        <location evidence="2">Membrane</location>
        <topology evidence="2">Multi-pass membrane protein</topology>
    </subcellularLocation>
</comment>
<dbReference type="GO" id="GO:0006744">
    <property type="term" value="P:ubiquinone biosynthetic process"/>
    <property type="evidence" value="ECO:0007669"/>
    <property type="project" value="TreeGrafter"/>
</dbReference>
<dbReference type="HOGENOM" id="CLU_034879_2_0_1"/>
<comment type="similarity">
    <text evidence="4">Belongs to the UbiA prenyltransferase family.</text>
</comment>
<dbReference type="Pfam" id="PF01040">
    <property type="entry name" value="UbiA"/>
    <property type="match status" value="1"/>
</dbReference>
<dbReference type="PANTHER" id="PTHR11048">
    <property type="entry name" value="PRENYLTRANSFERASES"/>
    <property type="match status" value="1"/>
</dbReference>
<feature type="transmembrane region" description="Helical" evidence="10">
    <location>
        <begin position="310"/>
        <end position="332"/>
    </location>
</feature>
<comment type="pathway">
    <text evidence="3">Secondary metabolite biosynthesis; terpenoid biosynthesis.</text>
</comment>
<proteinExistence type="inferred from homology"/>
<evidence type="ECO:0000313" key="12">
    <source>
        <dbReference type="Proteomes" id="UP000030651"/>
    </source>
</evidence>
<keyword evidence="5" id="KW-0808">Transferase</keyword>
<dbReference type="PANTHER" id="PTHR11048:SF39">
    <property type="entry name" value="POLYPRENYL TRANSFERASE AUSN"/>
    <property type="match status" value="1"/>
</dbReference>
<keyword evidence="9" id="KW-0325">Glycoprotein</keyword>
<dbReference type="AlphaFoldDB" id="W3WTJ1"/>
<evidence type="ECO:0000256" key="7">
    <source>
        <dbReference type="ARBA" id="ARBA00022989"/>
    </source>
</evidence>
<name>W3WTJ1_PESFW</name>
<dbReference type="OMA" id="AKRHTHF"/>
<dbReference type="EMBL" id="KI912117">
    <property type="protein sequence ID" value="ETS76482.1"/>
    <property type="molecule type" value="Genomic_DNA"/>
</dbReference>
<evidence type="ECO:0000256" key="9">
    <source>
        <dbReference type="ARBA" id="ARBA00023180"/>
    </source>
</evidence>
<evidence type="ECO:0000256" key="8">
    <source>
        <dbReference type="ARBA" id="ARBA00023136"/>
    </source>
</evidence>
<dbReference type="InterPro" id="IPR030470">
    <property type="entry name" value="UbiA_prenylTrfase_CS"/>
</dbReference>
<feature type="transmembrane region" description="Helical" evidence="10">
    <location>
        <begin position="58"/>
        <end position="77"/>
    </location>
</feature>
<dbReference type="InterPro" id="IPR044878">
    <property type="entry name" value="UbiA_sf"/>
</dbReference>
<evidence type="ECO:0000256" key="6">
    <source>
        <dbReference type="ARBA" id="ARBA00022692"/>
    </source>
</evidence>
<comment type="cofactor">
    <cofactor evidence="1">
        <name>Mg(2+)</name>
        <dbReference type="ChEBI" id="CHEBI:18420"/>
    </cofactor>
</comment>
<dbReference type="GO" id="GO:0008412">
    <property type="term" value="F:4-hydroxybenzoate polyprenyltransferase activity"/>
    <property type="evidence" value="ECO:0007669"/>
    <property type="project" value="TreeGrafter"/>
</dbReference>
<evidence type="ECO:0000256" key="5">
    <source>
        <dbReference type="ARBA" id="ARBA00022679"/>
    </source>
</evidence>
<gene>
    <name evidence="11" type="ORF">PFICI_11869</name>
</gene>
<keyword evidence="6 10" id="KW-0812">Transmembrane</keyword>
<feature type="transmembrane region" description="Helical" evidence="10">
    <location>
        <begin position="339"/>
        <end position="363"/>
    </location>
</feature>
<feature type="transmembrane region" description="Helical" evidence="10">
    <location>
        <begin position="239"/>
        <end position="258"/>
    </location>
</feature>
<dbReference type="InterPro" id="IPR039653">
    <property type="entry name" value="Prenyltransferase"/>
</dbReference>
<dbReference type="UniPathway" id="UPA00213"/>
<protein>
    <submittedName>
        <fullName evidence="11">Uncharacterized protein</fullName>
    </submittedName>
</protein>
<dbReference type="Gene3D" id="1.10.357.140">
    <property type="entry name" value="UbiA prenyltransferase"/>
    <property type="match status" value="1"/>
</dbReference>
<dbReference type="Proteomes" id="UP000030651">
    <property type="component" value="Unassembled WGS sequence"/>
</dbReference>
<organism evidence="11 12">
    <name type="scientific">Pestalotiopsis fici (strain W106-1 / CGMCC3.15140)</name>
    <dbReference type="NCBI Taxonomy" id="1229662"/>
    <lineage>
        <taxon>Eukaryota</taxon>
        <taxon>Fungi</taxon>
        <taxon>Dikarya</taxon>
        <taxon>Ascomycota</taxon>
        <taxon>Pezizomycotina</taxon>
        <taxon>Sordariomycetes</taxon>
        <taxon>Xylariomycetidae</taxon>
        <taxon>Amphisphaeriales</taxon>
        <taxon>Sporocadaceae</taxon>
        <taxon>Pestalotiopsis</taxon>
    </lineage>
</organism>
<dbReference type="KEGG" id="pfy:PFICI_11869"/>
<evidence type="ECO:0000256" key="10">
    <source>
        <dbReference type="SAM" id="Phobius"/>
    </source>
</evidence>